<dbReference type="HAMAP" id="MF_00920">
    <property type="entry name" value="FtsY"/>
    <property type="match status" value="1"/>
</dbReference>
<keyword evidence="11 15" id="KW-0675">Receptor</keyword>
<dbReference type="SMART" id="SM00962">
    <property type="entry name" value="SRP54"/>
    <property type="match status" value="1"/>
</dbReference>
<dbReference type="GO" id="GO:0005886">
    <property type="term" value="C:plasma membrane"/>
    <property type="evidence" value="ECO:0007669"/>
    <property type="project" value="UniProtKB-SubCell"/>
</dbReference>
<dbReference type="FunFam" id="3.40.50.300:FF:000053">
    <property type="entry name" value="Signal recognition particle receptor FtsY"/>
    <property type="match status" value="1"/>
</dbReference>
<dbReference type="GO" id="GO:0003924">
    <property type="term" value="F:GTPase activity"/>
    <property type="evidence" value="ECO:0007669"/>
    <property type="project" value="UniProtKB-UniRule"/>
</dbReference>
<dbReference type="GO" id="GO:0005047">
    <property type="term" value="F:signal recognition particle binding"/>
    <property type="evidence" value="ECO:0007669"/>
    <property type="project" value="TreeGrafter"/>
</dbReference>
<dbReference type="GO" id="GO:0006784">
    <property type="term" value="P:heme A biosynthetic process"/>
    <property type="evidence" value="ECO:0007669"/>
    <property type="project" value="InterPro"/>
</dbReference>
<dbReference type="SUPFAM" id="SSF52540">
    <property type="entry name" value="P-loop containing nucleoside triphosphate hydrolases"/>
    <property type="match status" value="1"/>
</dbReference>
<evidence type="ECO:0000256" key="6">
    <source>
        <dbReference type="ARBA" id="ARBA00022801"/>
    </source>
</evidence>
<dbReference type="RefSeq" id="WP_215581542.1">
    <property type="nucleotide sequence ID" value="NZ_CP073754.1"/>
</dbReference>
<dbReference type="SMART" id="SM00382">
    <property type="entry name" value="AAA"/>
    <property type="match status" value="1"/>
</dbReference>
<dbReference type="AlphaFoldDB" id="A0A975MMQ7"/>
<dbReference type="SUPFAM" id="SSF47364">
    <property type="entry name" value="Domain of the SRP/SRP receptor G-proteins"/>
    <property type="match status" value="1"/>
</dbReference>
<dbReference type="NCBIfam" id="TIGR00064">
    <property type="entry name" value="ftsY"/>
    <property type="match status" value="1"/>
</dbReference>
<evidence type="ECO:0000256" key="5">
    <source>
        <dbReference type="ARBA" id="ARBA00022741"/>
    </source>
</evidence>
<keyword evidence="7 16" id="KW-1133">Transmembrane helix</keyword>
<keyword evidence="6 15" id="KW-0378">Hydrolase</keyword>
<evidence type="ECO:0000256" key="13">
    <source>
        <dbReference type="ARBA" id="ARBA00048027"/>
    </source>
</evidence>
<dbReference type="Proteomes" id="UP000676649">
    <property type="component" value="Chromosome"/>
</dbReference>
<feature type="binding site" evidence="15">
    <location>
        <begin position="614"/>
        <end position="617"/>
    </location>
    <ligand>
        <name>GTP</name>
        <dbReference type="ChEBI" id="CHEBI:37565"/>
    </ligand>
</feature>
<evidence type="ECO:0000256" key="4">
    <source>
        <dbReference type="ARBA" id="ARBA00022692"/>
    </source>
</evidence>
<dbReference type="InterPro" id="IPR004390">
    <property type="entry name" value="SR_rcpt_FtsY"/>
</dbReference>
<evidence type="ECO:0000256" key="7">
    <source>
        <dbReference type="ARBA" id="ARBA00022989"/>
    </source>
</evidence>
<dbReference type="PROSITE" id="PS00300">
    <property type="entry name" value="SRP54"/>
    <property type="match status" value="1"/>
</dbReference>
<dbReference type="Gene3D" id="3.40.50.300">
    <property type="entry name" value="P-loop containing nucleotide triphosphate hydrolases"/>
    <property type="match status" value="1"/>
</dbReference>
<evidence type="ECO:0000256" key="11">
    <source>
        <dbReference type="ARBA" id="ARBA00023170"/>
    </source>
</evidence>
<accession>A0A975MMQ7</accession>
<dbReference type="Pfam" id="PF02628">
    <property type="entry name" value="COX15-CtaA"/>
    <property type="match status" value="1"/>
</dbReference>
<protein>
    <recommendedName>
        <fullName evidence="15">Signal recognition particle receptor FtsY</fullName>
        <shortName evidence="15">SRP receptor</shortName>
        <ecNumber evidence="15">3.6.5.4</ecNumber>
    </recommendedName>
</protein>
<evidence type="ECO:0000256" key="9">
    <source>
        <dbReference type="ARBA" id="ARBA00023134"/>
    </source>
</evidence>
<dbReference type="InterPro" id="IPR013822">
    <property type="entry name" value="Signal_recog_particl_SRP54_hlx"/>
</dbReference>
<dbReference type="EMBL" id="CP073754">
    <property type="protein sequence ID" value="QWF70410.1"/>
    <property type="molecule type" value="Genomic_DNA"/>
</dbReference>
<evidence type="ECO:0000313" key="19">
    <source>
        <dbReference type="Proteomes" id="UP000676649"/>
    </source>
</evidence>
<feature type="binding site" evidence="15">
    <location>
        <begin position="550"/>
        <end position="554"/>
    </location>
    <ligand>
        <name>GTP</name>
        <dbReference type="ChEBI" id="CHEBI:37565"/>
    </ligand>
</feature>
<dbReference type="GO" id="GO:0005737">
    <property type="term" value="C:cytoplasm"/>
    <property type="evidence" value="ECO:0007669"/>
    <property type="project" value="UniProtKB-SubCell"/>
</dbReference>
<dbReference type="PANTHER" id="PTHR43134">
    <property type="entry name" value="SIGNAL RECOGNITION PARTICLE RECEPTOR SUBUNIT ALPHA"/>
    <property type="match status" value="1"/>
</dbReference>
<comment type="pathway">
    <text evidence="12">Porphyrin-containing compound metabolism.</text>
</comment>
<dbReference type="CDD" id="cd17874">
    <property type="entry name" value="FtsY"/>
    <property type="match status" value="1"/>
</dbReference>
<evidence type="ECO:0000256" key="15">
    <source>
        <dbReference type="HAMAP-Rule" id="MF_00920"/>
    </source>
</evidence>
<feature type="binding site" evidence="15">
    <location>
        <begin position="468"/>
        <end position="475"/>
    </location>
    <ligand>
        <name>GTP</name>
        <dbReference type="ChEBI" id="CHEBI:37565"/>
    </ligand>
</feature>
<comment type="function">
    <text evidence="14 15">Involved in targeting and insertion of nascent membrane proteins into the cytoplasmic membrane. Acts as a receptor for the complex formed by the signal recognition particle (SRP) and the ribosome-nascent chain (RNC). Interaction with SRP-RNC leads to the transfer of the RNC complex to the Sec translocase for insertion into the membrane, the hydrolysis of GTP by both Ffh and FtsY, and the dissociation of the SRP-FtsY complex into the individual components.</text>
</comment>
<dbReference type="KEGG" id="mpad:KEF85_13865"/>
<evidence type="ECO:0000256" key="14">
    <source>
        <dbReference type="ARBA" id="ARBA00053570"/>
    </source>
</evidence>
<name>A0A975MMQ7_9GAMM</name>
<comment type="similarity">
    <text evidence="15">Belongs to the GTP-binding SRP family. FtsY subfamily.</text>
</comment>
<keyword evidence="9 15" id="KW-0342">GTP-binding</keyword>
<comment type="subunit">
    <text evidence="15">Part of the signal recognition particle protein translocation system, which is composed of SRP and FtsY. SRP is a ribonucleoprotein composed of Ffh and a 4.5S RNA molecule.</text>
</comment>
<keyword evidence="3 15" id="KW-0963">Cytoplasm</keyword>
<dbReference type="SMART" id="SM00963">
    <property type="entry name" value="SRP54_N"/>
    <property type="match status" value="1"/>
</dbReference>
<feature type="domain" description="SRP54-type proteins GTP-binding" evidence="17">
    <location>
        <begin position="635"/>
        <end position="648"/>
    </location>
</feature>
<keyword evidence="19" id="KW-1185">Reference proteome</keyword>
<dbReference type="GO" id="GO:0006614">
    <property type="term" value="P:SRP-dependent cotranslational protein targeting to membrane"/>
    <property type="evidence" value="ECO:0007669"/>
    <property type="project" value="InterPro"/>
</dbReference>
<dbReference type="InterPro" id="IPR000897">
    <property type="entry name" value="SRP54_GTPase_dom"/>
</dbReference>
<dbReference type="InterPro" id="IPR042101">
    <property type="entry name" value="SRP54_N_sf"/>
</dbReference>
<evidence type="ECO:0000256" key="8">
    <source>
        <dbReference type="ARBA" id="ARBA00023133"/>
    </source>
</evidence>
<dbReference type="InterPro" id="IPR027417">
    <property type="entry name" value="P-loop_NTPase"/>
</dbReference>
<dbReference type="InterPro" id="IPR003593">
    <property type="entry name" value="AAA+_ATPase"/>
</dbReference>
<comment type="catalytic activity">
    <reaction evidence="13 15">
        <text>GTP + H2O = GDP + phosphate + H(+)</text>
        <dbReference type="Rhea" id="RHEA:19669"/>
        <dbReference type="ChEBI" id="CHEBI:15377"/>
        <dbReference type="ChEBI" id="CHEBI:15378"/>
        <dbReference type="ChEBI" id="CHEBI:37565"/>
        <dbReference type="ChEBI" id="CHEBI:43474"/>
        <dbReference type="ChEBI" id="CHEBI:58189"/>
        <dbReference type="EC" id="3.6.5.4"/>
    </reaction>
</comment>
<dbReference type="InterPro" id="IPR036225">
    <property type="entry name" value="SRP/SRP_N"/>
</dbReference>
<feature type="transmembrane region" description="Helical" evidence="16">
    <location>
        <begin position="273"/>
        <end position="292"/>
    </location>
</feature>
<dbReference type="FunFam" id="1.20.120.140:FF:000002">
    <property type="entry name" value="Signal recognition particle receptor FtsY"/>
    <property type="match status" value="1"/>
</dbReference>
<evidence type="ECO:0000313" key="18">
    <source>
        <dbReference type="EMBL" id="QWF70410.1"/>
    </source>
</evidence>
<dbReference type="EC" id="3.6.5.4" evidence="15"/>
<evidence type="ECO:0000256" key="1">
    <source>
        <dbReference type="ARBA" id="ARBA00004141"/>
    </source>
</evidence>
<feature type="transmembrane region" description="Helical" evidence="16">
    <location>
        <begin position="102"/>
        <end position="122"/>
    </location>
</feature>
<dbReference type="GO" id="GO:0005525">
    <property type="term" value="F:GTP binding"/>
    <property type="evidence" value="ECO:0007669"/>
    <property type="project" value="UniProtKB-UniRule"/>
</dbReference>
<gene>
    <name evidence="15 18" type="primary">ftsY</name>
    <name evidence="18" type="ORF">KEF85_13865</name>
</gene>
<sequence>MFRKISLFGVILALLVIVVGAYVRLSDAGLGCPDWPGCYGKSVLSASPEFKADAATAFPENPLDTAKAWKEMSHRYLAGLLGLIALILPVLAWLAKPQSRKAFAWSLALLIIIAGQAALGMWTVNLKVMPIVVSSHLLLGFITLWTLVWIYLHSHPQLKRRPQRLGPTLLTGVAILVLLLQIGLGGWVSSNYAALACVDFPRCNGAWLPDADFGGALNLWHGLVSGDASILPAAAQIAVHWLHRLGALISFVLLTLVMLSATAEQNPKPLRRAGVWLSLLLLVQIGLGIFTIKHDLPLWSAVAHNAFAALLMLPLLLINFYGKYSSGTDELPEAETLPTGLEIPVQPVSLEPPIQPEPESLFFRLKHQLSKTRGSLANVLSSVSIGQNKISRDLLEEIEARLLMADLGMETTTKIISQLTASLEKDQLKDGVALTQALKQILYEMLEPCSQPLRIPAQDSPFVILVVGVNGAGKTTSIGKLAHRLQGQGHSVMLAAGDTFRAAAVEQLQTWGERNNIQVVAQHSGADSASVIFDALQSAKAKGVDVLIADTAGRLHTKSNLMEELKKIKRIMGKLDENAPHEVLLILDACTGQNALSQARLFNEAVKLTGLALTKLDGTAKGGVIFALANQLQVPIRFIGVGEAITDLQDFDAKTFVDALFETD</sequence>
<dbReference type="Pfam" id="PF00448">
    <property type="entry name" value="SRP54"/>
    <property type="match status" value="1"/>
</dbReference>
<evidence type="ECO:0000256" key="16">
    <source>
        <dbReference type="SAM" id="Phobius"/>
    </source>
</evidence>
<feature type="transmembrane region" description="Helical" evidence="16">
    <location>
        <begin position="76"/>
        <end position="95"/>
    </location>
</feature>
<feature type="transmembrane region" description="Helical" evidence="16">
    <location>
        <begin position="164"/>
        <end position="184"/>
    </location>
</feature>
<feature type="transmembrane region" description="Helical" evidence="16">
    <location>
        <begin position="298"/>
        <end position="321"/>
    </location>
</feature>
<organism evidence="18 19">
    <name type="scientific">Methylomonas paludis</name>
    <dbReference type="NCBI Taxonomy" id="1173101"/>
    <lineage>
        <taxon>Bacteria</taxon>
        <taxon>Pseudomonadati</taxon>
        <taxon>Pseudomonadota</taxon>
        <taxon>Gammaproteobacteria</taxon>
        <taxon>Methylococcales</taxon>
        <taxon>Methylococcaceae</taxon>
        <taxon>Methylomonas</taxon>
    </lineage>
</organism>
<dbReference type="PANTHER" id="PTHR43134:SF1">
    <property type="entry name" value="SIGNAL RECOGNITION PARTICLE RECEPTOR SUBUNIT ALPHA"/>
    <property type="match status" value="1"/>
</dbReference>
<keyword evidence="8" id="KW-0350">Heme biosynthesis</keyword>
<evidence type="ECO:0000256" key="12">
    <source>
        <dbReference type="ARBA" id="ARBA00023444"/>
    </source>
</evidence>
<proteinExistence type="inferred from homology"/>
<comment type="subcellular location">
    <subcellularLocation>
        <location evidence="15">Cell membrane</location>
        <topology evidence="15">Peripheral membrane protein</topology>
        <orientation evidence="15">Cytoplasmic side</orientation>
    </subcellularLocation>
    <subcellularLocation>
        <location evidence="15">Cytoplasm</location>
    </subcellularLocation>
    <subcellularLocation>
        <location evidence="1">Membrane</location>
        <topology evidence="1">Multi-pass membrane protein</topology>
    </subcellularLocation>
</comment>
<evidence type="ECO:0000259" key="17">
    <source>
        <dbReference type="PROSITE" id="PS00300"/>
    </source>
</evidence>
<reference evidence="18" key="1">
    <citation type="submission" date="2021-04" db="EMBL/GenBank/DDBJ databases">
        <title>Draft genome sequence data of methanotrophic Methylovulum sp. strain S1L and Methylomonas sp. strain S2AM isolated from boreal lake water columns.</title>
        <authorList>
            <person name="Rissanen A.J."/>
            <person name="Mangayil R."/>
            <person name="Svenning M.M."/>
            <person name="Khanongnuch R."/>
        </authorList>
    </citation>
    <scope>NUCLEOTIDE SEQUENCE</scope>
    <source>
        <strain evidence="18">S2AM</strain>
    </source>
</reference>
<evidence type="ECO:0000256" key="10">
    <source>
        <dbReference type="ARBA" id="ARBA00023136"/>
    </source>
</evidence>
<keyword evidence="5 15" id="KW-0547">Nucleotide-binding</keyword>
<dbReference type="InterPro" id="IPR003780">
    <property type="entry name" value="COX15/CtaA_fam"/>
</dbReference>
<evidence type="ECO:0000256" key="3">
    <source>
        <dbReference type="ARBA" id="ARBA00022490"/>
    </source>
</evidence>
<evidence type="ECO:0000256" key="2">
    <source>
        <dbReference type="ARBA" id="ARBA00022475"/>
    </source>
</evidence>
<keyword evidence="2 15" id="KW-1003">Cell membrane</keyword>
<keyword evidence="10 15" id="KW-0472">Membrane</keyword>
<feature type="transmembrane region" description="Helical" evidence="16">
    <location>
        <begin position="241"/>
        <end position="261"/>
    </location>
</feature>
<dbReference type="Gene3D" id="1.20.120.140">
    <property type="entry name" value="Signal recognition particle SRP54, nucleotide-binding domain"/>
    <property type="match status" value="1"/>
</dbReference>
<keyword evidence="4 16" id="KW-0812">Transmembrane</keyword>
<dbReference type="Pfam" id="PF02881">
    <property type="entry name" value="SRP54_N"/>
    <property type="match status" value="1"/>
</dbReference>
<feature type="transmembrane region" description="Helical" evidence="16">
    <location>
        <begin position="128"/>
        <end position="152"/>
    </location>
</feature>